<organism evidence="1">
    <name type="scientific">Anguilla anguilla</name>
    <name type="common">European freshwater eel</name>
    <name type="synonym">Muraena anguilla</name>
    <dbReference type="NCBI Taxonomy" id="7936"/>
    <lineage>
        <taxon>Eukaryota</taxon>
        <taxon>Metazoa</taxon>
        <taxon>Chordata</taxon>
        <taxon>Craniata</taxon>
        <taxon>Vertebrata</taxon>
        <taxon>Euteleostomi</taxon>
        <taxon>Actinopterygii</taxon>
        <taxon>Neopterygii</taxon>
        <taxon>Teleostei</taxon>
        <taxon>Anguilliformes</taxon>
        <taxon>Anguillidae</taxon>
        <taxon>Anguilla</taxon>
    </lineage>
</organism>
<sequence length="18" mass="2265">MCKKTEKYSDHLHTQMRK</sequence>
<protein>
    <submittedName>
        <fullName evidence="1">Uncharacterized protein</fullName>
    </submittedName>
</protein>
<name>A0A0E9U0F6_ANGAN</name>
<dbReference type="EMBL" id="GBXM01049326">
    <property type="protein sequence ID" value="JAH59251.1"/>
    <property type="molecule type" value="Transcribed_RNA"/>
</dbReference>
<accession>A0A0E9U0F6</accession>
<reference evidence="1" key="2">
    <citation type="journal article" date="2015" name="Fish Shellfish Immunol.">
        <title>Early steps in the European eel (Anguilla anguilla)-Vibrio vulnificus interaction in the gills: Role of the RtxA13 toxin.</title>
        <authorList>
            <person name="Callol A."/>
            <person name="Pajuelo D."/>
            <person name="Ebbesson L."/>
            <person name="Teles M."/>
            <person name="MacKenzie S."/>
            <person name="Amaro C."/>
        </authorList>
    </citation>
    <scope>NUCLEOTIDE SEQUENCE</scope>
</reference>
<reference evidence="1" key="1">
    <citation type="submission" date="2014-11" db="EMBL/GenBank/DDBJ databases">
        <authorList>
            <person name="Amaro Gonzalez C."/>
        </authorList>
    </citation>
    <scope>NUCLEOTIDE SEQUENCE</scope>
</reference>
<evidence type="ECO:0000313" key="1">
    <source>
        <dbReference type="EMBL" id="JAH59251.1"/>
    </source>
</evidence>
<dbReference type="AlphaFoldDB" id="A0A0E9U0F6"/>
<proteinExistence type="predicted"/>